<dbReference type="AlphaFoldDB" id="A0A0P1J150"/>
<evidence type="ECO:0000256" key="1">
    <source>
        <dbReference type="SAM" id="MobiDB-lite"/>
    </source>
</evidence>
<evidence type="ECO:0000313" key="2">
    <source>
        <dbReference type="EMBL" id="CUK24252.1"/>
    </source>
</evidence>
<keyword evidence="3" id="KW-1185">Reference proteome</keyword>
<organism evidence="2 3">
    <name type="scientific">Cognatishimia activa</name>
    <dbReference type="NCBI Taxonomy" id="1715691"/>
    <lineage>
        <taxon>Bacteria</taxon>
        <taxon>Pseudomonadati</taxon>
        <taxon>Pseudomonadota</taxon>
        <taxon>Alphaproteobacteria</taxon>
        <taxon>Rhodobacterales</taxon>
        <taxon>Paracoccaceae</taxon>
        <taxon>Cognatishimia</taxon>
    </lineage>
</organism>
<protein>
    <submittedName>
        <fullName evidence="2">Uncharacterized protein</fullName>
    </submittedName>
</protein>
<name>A0A0P1J150_9RHOB</name>
<proteinExistence type="predicted"/>
<feature type="region of interest" description="Disordered" evidence="1">
    <location>
        <begin position="1"/>
        <end position="33"/>
    </location>
</feature>
<feature type="compositionally biased region" description="Basic and acidic residues" evidence="1">
    <location>
        <begin position="10"/>
        <end position="33"/>
    </location>
</feature>
<dbReference type="Proteomes" id="UP000051184">
    <property type="component" value="Unassembled WGS sequence"/>
</dbReference>
<gene>
    <name evidence="2" type="ORF">TA5114_00027</name>
</gene>
<sequence>MVPKLATSDLARKVMDRSSHKEQQEFPEVRKRY</sequence>
<accession>A0A0P1J150</accession>
<reference evidence="3" key="1">
    <citation type="submission" date="2015-09" db="EMBL/GenBank/DDBJ databases">
        <authorList>
            <person name="Rodrigo-Torres Lidia"/>
            <person name="Arahal R.David."/>
        </authorList>
    </citation>
    <scope>NUCLEOTIDE SEQUENCE [LARGE SCALE GENOMIC DNA]</scope>
    <source>
        <strain evidence="3">CECT 5114</strain>
    </source>
</reference>
<evidence type="ECO:0000313" key="3">
    <source>
        <dbReference type="Proteomes" id="UP000051184"/>
    </source>
</evidence>
<dbReference type="EMBL" id="CYUE01000001">
    <property type="protein sequence ID" value="CUK24252.1"/>
    <property type="molecule type" value="Genomic_DNA"/>
</dbReference>